<evidence type="ECO:0000256" key="5">
    <source>
        <dbReference type="ARBA" id="ARBA00022737"/>
    </source>
</evidence>
<dbReference type="AlphaFoldDB" id="A0A9D4TF27"/>
<keyword evidence="8 9" id="KW-0472">Membrane</keyword>
<evidence type="ECO:0000256" key="10">
    <source>
        <dbReference type="RuleBase" id="RU000488"/>
    </source>
</evidence>
<dbReference type="GO" id="GO:0000064">
    <property type="term" value="F:L-ornithine transmembrane transporter activity"/>
    <property type="evidence" value="ECO:0007669"/>
    <property type="project" value="TreeGrafter"/>
</dbReference>
<dbReference type="GO" id="GO:0031966">
    <property type="term" value="C:mitochondrial membrane"/>
    <property type="evidence" value="ECO:0007669"/>
    <property type="project" value="UniProtKB-SubCell"/>
</dbReference>
<evidence type="ECO:0000256" key="1">
    <source>
        <dbReference type="ARBA" id="ARBA00004225"/>
    </source>
</evidence>
<keyword evidence="4 9" id="KW-0812">Transmembrane</keyword>
<protein>
    <submittedName>
        <fullName evidence="11">Uncharacterized protein</fullName>
    </submittedName>
</protein>
<keyword evidence="5" id="KW-0677">Repeat</keyword>
<evidence type="ECO:0000256" key="3">
    <source>
        <dbReference type="ARBA" id="ARBA00022448"/>
    </source>
</evidence>
<keyword evidence="12" id="KW-1185">Reference proteome</keyword>
<dbReference type="OrthoDB" id="14252at2759"/>
<dbReference type="PANTHER" id="PTHR45624">
    <property type="entry name" value="MITOCHONDRIAL BASIC AMINO ACIDS TRANSPORTER-RELATED"/>
    <property type="match status" value="1"/>
</dbReference>
<dbReference type="PROSITE" id="PS50920">
    <property type="entry name" value="SOLCAR"/>
    <property type="match status" value="3"/>
</dbReference>
<dbReference type="GO" id="GO:1990575">
    <property type="term" value="P:mitochondrial L-ornithine transmembrane transport"/>
    <property type="evidence" value="ECO:0007669"/>
    <property type="project" value="TreeGrafter"/>
</dbReference>
<organism evidence="11 12">
    <name type="scientific">Chlorella vulgaris</name>
    <name type="common">Green alga</name>
    <dbReference type="NCBI Taxonomy" id="3077"/>
    <lineage>
        <taxon>Eukaryota</taxon>
        <taxon>Viridiplantae</taxon>
        <taxon>Chlorophyta</taxon>
        <taxon>core chlorophytes</taxon>
        <taxon>Trebouxiophyceae</taxon>
        <taxon>Chlorellales</taxon>
        <taxon>Chlorellaceae</taxon>
        <taxon>Chlorella clade</taxon>
        <taxon>Chlorella</taxon>
    </lineage>
</organism>
<name>A0A9D4TF27_CHLVU</name>
<dbReference type="EMBL" id="SIDB01000014">
    <property type="protein sequence ID" value="KAI3423946.1"/>
    <property type="molecule type" value="Genomic_DNA"/>
</dbReference>
<dbReference type="PANTHER" id="PTHR45624:SF12">
    <property type="entry name" value="MITOCHONDRIAL ORNITHINE TRANSPORTER 1"/>
    <property type="match status" value="1"/>
</dbReference>
<evidence type="ECO:0000256" key="4">
    <source>
        <dbReference type="ARBA" id="ARBA00022692"/>
    </source>
</evidence>
<feature type="repeat" description="Solcar" evidence="9">
    <location>
        <begin position="225"/>
        <end position="312"/>
    </location>
</feature>
<dbReference type="InterPro" id="IPR018108">
    <property type="entry name" value="MCP_transmembrane"/>
</dbReference>
<evidence type="ECO:0000313" key="12">
    <source>
        <dbReference type="Proteomes" id="UP001055712"/>
    </source>
</evidence>
<feature type="repeat" description="Solcar" evidence="9">
    <location>
        <begin position="8"/>
        <end position="92"/>
    </location>
</feature>
<evidence type="ECO:0000256" key="9">
    <source>
        <dbReference type="PROSITE-ProRule" id="PRU00282"/>
    </source>
</evidence>
<comment type="caution">
    <text evidence="11">The sequence shown here is derived from an EMBL/GenBank/DDBJ whole genome shotgun (WGS) entry which is preliminary data.</text>
</comment>
<keyword evidence="3 10" id="KW-0813">Transport</keyword>
<evidence type="ECO:0000256" key="2">
    <source>
        <dbReference type="ARBA" id="ARBA00006375"/>
    </source>
</evidence>
<comment type="subcellular location">
    <subcellularLocation>
        <location evidence="1">Mitochondrion membrane</location>
        <topology evidence="1">Multi-pass membrane protein</topology>
    </subcellularLocation>
</comment>
<evidence type="ECO:0000256" key="6">
    <source>
        <dbReference type="ARBA" id="ARBA00022989"/>
    </source>
</evidence>
<dbReference type="Proteomes" id="UP001055712">
    <property type="component" value="Unassembled WGS sequence"/>
</dbReference>
<dbReference type="InterPro" id="IPR050567">
    <property type="entry name" value="Mitochondrial_Carrier"/>
</dbReference>
<comment type="similarity">
    <text evidence="2 10">Belongs to the mitochondrial carrier (TC 2.A.29) family.</text>
</comment>
<keyword evidence="6" id="KW-1133">Transmembrane helix</keyword>
<evidence type="ECO:0000313" key="11">
    <source>
        <dbReference type="EMBL" id="KAI3423946.1"/>
    </source>
</evidence>
<dbReference type="Pfam" id="PF00153">
    <property type="entry name" value="Mito_carr"/>
    <property type="match status" value="3"/>
</dbReference>
<sequence length="323" mass="33758">MVVGKSGLHPGADYVAGAIAGSANIILGFPADTVKVRLQNRLNPYSGAWHCFRSMLRNEGVGALYRGMSPQLVGGALETGVNYAVYQAMLNLSRGASMSLPDAAAVPLSAATAGAVLSAVLSPAELIKCRLQLAGTERYHTYSGPIDCLRQTVQSEGLRGVTRGLGATMCREIPGNCIYFSTYSLLRHYVPGKTPAASGPSSSTDPAAYAAALAAPPRGLLAALADATSAVVCGGLAGMIMWAAILPLDVAKTRIQTAYPGSYQDVGVLRQLRMVHREGGVRALYAGLSPTLARAFPANAAQWLAWELCMQRMQQWAGDGGAC</sequence>
<feature type="repeat" description="Solcar" evidence="9">
    <location>
        <begin position="101"/>
        <end position="189"/>
    </location>
</feature>
<dbReference type="Gene3D" id="1.50.40.10">
    <property type="entry name" value="Mitochondrial carrier domain"/>
    <property type="match status" value="2"/>
</dbReference>
<reference evidence="11" key="2">
    <citation type="submission" date="2020-11" db="EMBL/GenBank/DDBJ databases">
        <authorList>
            <person name="Cecchin M."/>
            <person name="Marcolungo L."/>
            <person name="Rossato M."/>
            <person name="Girolomoni L."/>
            <person name="Cosentino E."/>
            <person name="Cuine S."/>
            <person name="Li-Beisson Y."/>
            <person name="Delledonne M."/>
            <person name="Ballottari M."/>
        </authorList>
    </citation>
    <scope>NUCLEOTIDE SEQUENCE</scope>
    <source>
        <strain evidence="11">211/11P</strain>
        <tissue evidence="11">Whole cell</tissue>
    </source>
</reference>
<evidence type="ECO:0000256" key="8">
    <source>
        <dbReference type="ARBA" id="ARBA00023136"/>
    </source>
</evidence>
<evidence type="ECO:0000256" key="7">
    <source>
        <dbReference type="ARBA" id="ARBA00023128"/>
    </source>
</evidence>
<accession>A0A9D4TF27</accession>
<proteinExistence type="inferred from homology"/>
<reference evidence="11" key="1">
    <citation type="journal article" date="2019" name="Plant J.">
        <title>Chlorella vulgaris genome assembly and annotation reveals the molecular basis for metabolic acclimation to high light conditions.</title>
        <authorList>
            <person name="Cecchin M."/>
            <person name="Marcolungo L."/>
            <person name="Rossato M."/>
            <person name="Girolomoni L."/>
            <person name="Cosentino E."/>
            <person name="Cuine S."/>
            <person name="Li-Beisson Y."/>
            <person name="Delledonne M."/>
            <person name="Ballottari M."/>
        </authorList>
    </citation>
    <scope>NUCLEOTIDE SEQUENCE</scope>
    <source>
        <strain evidence="11">211/11P</strain>
    </source>
</reference>
<dbReference type="SUPFAM" id="SSF103506">
    <property type="entry name" value="Mitochondrial carrier"/>
    <property type="match status" value="1"/>
</dbReference>
<dbReference type="InterPro" id="IPR023395">
    <property type="entry name" value="MCP_dom_sf"/>
</dbReference>
<keyword evidence="7" id="KW-0496">Mitochondrion</keyword>
<gene>
    <name evidence="11" type="ORF">D9Q98_009780</name>
</gene>